<sequence>MQRRSCEKSRNRRAPIVDLTASLEATGPSRTKPEAMAKRYQQRLKKWKCNSRGRITGKSATKDWTAVRVLISPEQSHGQFRSQRSHVEWQWQADSGLLASETVGALAVSGKEGRGKQSCLFPQFTSLDSSNLIAIIGVLTIRNAQNKVLSERKGTAKVDYLKKIEKEVQQKWETEKVFEVNACDLEKQPSKGKYFVTFPYPYMNGRLHLGHTFSLSKSEACADKLKREIELYGCPPDFPDEEEEEEEISVKAENVVKDKAKGKKSKAAAKAGSSKYQWGIMQSLGLPDEEIVKFSEAEHWLDYFPPLAIQDLKRIGLKVDWRRSFITTDVNPYYDSFVRWQFLTLRERNKIKFGKRYTIYSPKDGQPCMDHDRQTGEGVGPQEYTLLKLKVLEPYPSKLSGLKGKSIFLVAATLRPETMFGQTNCWVRPDMKYIGFETANGDIFICTQRAARNMSYQGFTRVNGVVPVVKELMGEEILGASLSAPLTSYDVIYVLPMLTIKEDKGTGVVTSVPSDAPDDIAALRDLKKKQALRAKYGITDDMVLPFEPVPVIEIPGLGSLSAVTICDELKIQSQNDREKLAEAKEKLYLKGFYEGVMLVDGFKGQKVQDVKKTIQKKMIDAGDAYIYMEPEKQVMSRSSDECVVALCDQWYLDYGEENWKKQTSQCLKNVETFCEETRRNFEASLDWLQEHACSRTYGLGTHLPWDEQWLIESLSDSTIYMAFYTVAHLLQGGDLRGQAESPLAIRPQQMTKEVWDYIFFKDALFPKTQIPKEKLDQLKQEFEFWYPVDLRVSGKDLIPNHLSYYLYNHVAMWTEQSDKWPKAVRANGHLLLNSEKMSKSTGNFLTLAQAVDKFSADGMRLALADAGDTVEDANFVEAMADAGILRLYTWVEWVKEMVANWDSLRSGPASTFNDRVFASEMNAGIIKTDQNYEKMMFKEALKTGFFEFQASKDKYRELAIEGMHRELVFRFIEIQTLLLAPFCPHLCEHIWTLLGKSDSIMNASWPVAGPVDEILIRSSQYLTEVAHDLRLRLKNYMMPAKGKANNGRLPDNKVIASELGNMPELKKYMKKVMPFVAMVKENVEKMGPRVLDLQLEFDEQAVLMENIVYLTNSLELEHIEVKFASEAEDKVREDCCPGKPLNVFRMEPGVPVSLVNPQPSSGHFSTKIEIRQGDNCDSIIRRLMKAERGIKDLSKVKLMRFDDPLLGPRRVPVLGKEYTEKTPISEHAVFHVDLTSKKIHLTENGLRADIGDTIIYLVH</sequence>
<evidence type="ECO:0000256" key="1">
    <source>
        <dbReference type="ARBA" id="ARBA00005594"/>
    </source>
</evidence>
<dbReference type="InterPro" id="IPR009080">
    <property type="entry name" value="tRNAsynth_Ia_anticodon-bd"/>
</dbReference>
<dbReference type="FunFam" id="3.90.740.10:FF:000001">
    <property type="entry name" value="Leucine--tRNA ligase, cytoplasmic"/>
    <property type="match status" value="1"/>
</dbReference>
<dbReference type="PANTHER" id="PTHR45794:SF1">
    <property type="entry name" value="LEUCINE--TRNA LIGASE, CYTOPLASMIC"/>
    <property type="match status" value="1"/>
</dbReference>
<dbReference type="SUPFAM" id="SSF52374">
    <property type="entry name" value="Nucleotidylyl transferase"/>
    <property type="match status" value="1"/>
</dbReference>
<evidence type="ECO:0000256" key="4">
    <source>
        <dbReference type="ARBA" id="ARBA00022741"/>
    </source>
</evidence>
<feature type="domain" description="Leucine--tRNA ligase ubiquitin-like" evidence="12">
    <location>
        <begin position="1147"/>
        <end position="1258"/>
    </location>
</feature>
<evidence type="ECO:0000259" key="13">
    <source>
        <dbReference type="Pfam" id="PF24810"/>
    </source>
</evidence>
<evidence type="ECO:0000256" key="8">
    <source>
        <dbReference type="ARBA" id="ARBA00030520"/>
    </source>
</evidence>
<feature type="domain" description="Leucine--tRNA ligase RagD-binding" evidence="13">
    <location>
        <begin position="1040"/>
        <end position="1096"/>
    </location>
</feature>
<dbReference type="InterPro" id="IPR002300">
    <property type="entry name" value="aa-tRNA-synth_Ia"/>
</dbReference>
<keyword evidence="7 9" id="KW-0030">Aminoacyl-tRNA synthetase</keyword>
<evidence type="ECO:0000259" key="10">
    <source>
        <dbReference type="Pfam" id="PF00133"/>
    </source>
</evidence>
<dbReference type="STRING" id="885580.ENSFDAP00000013408"/>
<dbReference type="SUPFAM" id="SSF50677">
    <property type="entry name" value="ValRS/IleRS/LeuRS editing domain"/>
    <property type="match status" value="1"/>
</dbReference>
<dbReference type="eggNOG" id="KOG0437">
    <property type="taxonomic scope" value="Eukaryota"/>
</dbReference>
<keyword evidence="5 9" id="KW-0067">ATP-binding</keyword>
<proteinExistence type="inferred from homology"/>
<dbReference type="FunFam" id="1.10.730.10:FF:000013">
    <property type="entry name" value="leucine--tRNA ligase, cytoplasmic"/>
    <property type="match status" value="1"/>
</dbReference>
<dbReference type="InterPro" id="IPR014729">
    <property type="entry name" value="Rossmann-like_a/b/a_fold"/>
</dbReference>
<dbReference type="NCBIfam" id="NF008957">
    <property type="entry name" value="PRK12300.1"/>
    <property type="match status" value="1"/>
</dbReference>
<evidence type="ECO:0000256" key="6">
    <source>
        <dbReference type="ARBA" id="ARBA00022917"/>
    </source>
</evidence>
<dbReference type="PANTHER" id="PTHR45794">
    <property type="entry name" value="LEUCYL-TRNA SYNTHETASE"/>
    <property type="match status" value="1"/>
</dbReference>
<dbReference type="SUPFAM" id="SSF47323">
    <property type="entry name" value="Anticodon-binding domain of a subclass of class I aminoacyl-tRNA synthetases"/>
    <property type="match status" value="1"/>
</dbReference>
<evidence type="ECO:0000259" key="11">
    <source>
        <dbReference type="Pfam" id="PF08264"/>
    </source>
</evidence>
<dbReference type="InterPro" id="IPR055416">
    <property type="entry name" value="RBD_LARS1"/>
</dbReference>
<dbReference type="FunFam" id="3.40.50.620:FF:000426">
    <property type="entry name" value="Leucyl-tRNA synthetase a"/>
    <property type="match status" value="1"/>
</dbReference>
<evidence type="ECO:0000259" key="12">
    <source>
        <dbReference type="Pfam" id="PF22947"/>
    </source>
</evidence>
<dbReference type="Pfam" id="PF24810">
    <property type="entry name" value="RBD_LARS1"/>
    <property type="match status" value="1"/>
</dbReference>
<dbReference type="Pfam" id="PF22947">
    <property type="entry name" value="ULD_3"/>
    <property type="match status" value="1"/>
</dbReference>
<evidence type="ECO:0000313" key="14">
    <source>
        <dbReference type="EMBL" id="KFO31972.1"/>
    </source>
</evidence>
<evidence type="ECO:0000256" key="3">
    <source>
        <dbReference type="ARBA" id="ARBA00022598"/>
    </source>
</evidence>
<protein>
    <recommendedName>
        <fullName evidence="2">leucine--tRNA ligase</fullName>
        <ecNumber evidence="2">6.1.1.4</ecNumber>
    </recommendedName>
    <alternativeName>
        <fullName evidence="8">Leucyl-tRNA synthetase</fullName>
    </alternativeName>
</protein>
<comment type="similarity">
    <text evidence="1 9">Belongs to the class-I aminoacyl-tRNA synthetase family.</text>
</comment>
<keyword evidence="3 9" id="KW-0436">Ligase</keyword>
<evidence type="ECO:0000256" key="7">
    <source>
        <dbReference type="ARBA" id="ARBA00023146"/>
    </source>
</evidence>
<keyword evidence="4 9" id="KW-0547">Nucleotide-binding</keyword>
<dbReference type="InterPro" id="IPR054509">
    <property type="entry name" value="LARS1_ULD"/>
</dbReference>
<accession>A0A091DLJ5</accession>
<dbReference type="InterPro" id="IPR004493">
    <property type="entry name" value="Leu-tRNA-synth_Ia_arc/euk"/>
</dbReference>
<keyword evidence="15" id="KW-1185">Reference proteome</keyword>
<reference evidence="14 15" key="1">
    <citation type="submission" date="2013-11" db="EMBL/GenBank/DDBJ databases">
        <title>The Damaraland mole rat (Fukomys damarensis) genome and evolution of African mole rats.</title>
        <authorList>
            <person name="Gladyshev V.N."/>
            <person name="Fang X."/>
        </authorList>
    </citation>
    <scope>NUCLEOTIDE SEQUENCE [LARGE SCALE GENOMIC DNA]</scope>
    <source>
        <tissue evidence="14">Liver</tissue>
    </source>
</reference>
<evidence type="ECO:0000256" key="2">
    <source>
        <dbReference type="ARBA" id="ARBA00013164"/>
    </source>
</evidence>
<evidence type="ECO:0000256" key="9">
    <source>
        <dbReference type="RuleBase" id="RU363035"/>
    </source>
</evidence>
<dbReference type="PROSITE" id="PS00178">
    <property type="entry name" value="AA_TRNA_LIGASE_I"/>
    <property type="match status" value="1"/>
</dbReference>
<dbReference type="Pfam" id="PF08264">
    <property type="entry name" value="Anticodon_1"/>
    <property type="match status" value="1"/>
</dbReference>
<dbReference type="Proteomes" id="UP000028990">
    <property type="component" value="Unassembled WGS sequence"/>
</dbReference>
<dbReference type="EMBL" id="KN122228">
    <property type="protein sequence ID" value="KFO31972.1"/>
    <property type="molecule type" value="Genomic_DNA"/>
</dbReference>
<dbReference type="InterPro" id="IPR009008">
    <property type="entry name" value="Val/Leu/Ile-tRNA-synth_edit"/>
</dbReference>
<keyword evidence="6 9" id="KW-0648">Protein biosynthesis</keyword>
<feature type="domain" description="Aminoacyl-tRNA synthetase class Ia" evidence="10">
    <location>
        <begin position="308"/>
        <end position="875"/>
    </location>
</feature>
<gene>
    <name evidence="14" type="ORF">H920_06541</name>
</gene>
<dbReference type="GO" id="GO:0005524">
    <property type="term" value="F:ATP binding"/>
    <property type="evidence" value="ECO:0007669"/>
    <property type="project" value="UniProtKB-KW"/>
</dbReference>
<dbReference type="Gene3D" id="1.10.730.10">
    <property type="entry name" value="Isoleucyl-tRNA Synthetase, Domain 1"/>
    <property type="match status" value="1"/>
</dbReference>
<dbReference type="GO" id="GO:0004823">
    <property type="term" value="F:leucine-tRNA ligase activity"/>
    <property type="evidence" value="ECO:0007669"/>
    <property type="project" value="UniProtKB-EC"/>
</dbReference>
<evidence type="ECO:0000313" key="15">
    <source>
        <dbReference type="Proteomes" id="UP000028990"/>
    </source>
</evidence>
<evidence type="ECO:0000256" key="5">
    <source>
        <dbReference type="ARBA" id="ARBA00022840"/>
    </source>
</evidence>
<feature type="domain" description="Methionyl/Valyl/Leucyl/Isoleucyl-tRNA synthetase anticodon-binding" evidence="11">
    <location>
        <begin position="914"/>
        <end position="1025"/>
    </location>
</feature>
<dbReference type="InterPro" id="IPR001412">
    <property type="entry name" value="aa-tRNA-synth_I_CS"/>
</dbReference>
<dbReference type="CDD" id="cd07959">
    <property type="entry name" value="Anticodon_Ia_Leu_AEc"/>
    <property type="match status" value="1"/>
</dbReference>
<organism evidence="14 15">
    <name type="scientific">Fukomys damarensis</name>
    <name type="common">Damaraland mole rat</name>
    <name type="synonym">Cryptomys damarensis</name>
    <dbReference type="NCBI Taxonomy" id="885580"/>
    <lineage>
        <taxon>Eukaryota</taxon>
        <taxon>Metazoa</taxon>
        <taxon>Chordata</taxon>
        <taxon>Craniata</taxon>
        <taxon>Vertebrata</taxon>
        <taxon>Euteleostomi</taxon>
        <taxon>Mammalia</taxon>
        <taxon>Eutheria</taxon>
        <taxon>Euarchontoglires</taxon>
        <taxon>Glires</taxon>
        <taxon>Rodentia</taxon>
        <taxon>Hystricomorpha</taxon>
        <taxon>Bathyergidae</taxon>
        <taxon>Fukomys</taxon>
    </lineage>
</organism>
<dbReference type="Pfam" id="PF00133">
    <property type="entry name" value="tRNA-synt_1"/>
    <property type="match status" value="1"/>
</dbReference>
<dbReference type="InterPro" id="IPR013155">
    <property type="entry name" value="M/V/L/I-tRNA-synth_anticd-bd"/>
</dbReference>
<dbReference type="EC" id="6.1.1.4" evidence="2"/>
<dbReference type="NCBIfam" id="TIGR00395">
    <property type="entry name" value="leuS_arch"/>
    <property type="match status" value="1"/>
</dbReference>
<dbReference type="AlphaFoldDB" id="A0A091DLJ5"/>
<name>A0A091DLJ5_FUKDA</name>
<dbReference type="GO" id="GO:0002161">
    <property type="term" value="F:aminoacyl-tRNA deacylase activity"/>
    <property type="evidence" value="ECO:0007669"/>
    <property type="project" value="InterPro"/>
</dbReference>
<dbReference type="GO" id="GO:0006429">
    <property type="term" value="P:leucyl-tRNA aminoacylation"/>
    <property type="evidence" value="ECO:0007669"/>
    <property type="project" value="InterPro"/>
</dbReference>
<dbReference type="Gene3D" id="3.90.740.10">
    <property type="entry name" value="Valyl/Leucyl/Isoleucyl-tRNA synthetase, editing domain"/>
    <property type="match status" value="1"/>
</dbReference>
<dbReference type="Gene3D" id="3.40.50.620">
    <property type="entry name" value="HUPs"/>
    <property type="match status" value="1"/>
</dbReference>